<keyword evidence="3 5" id="KW-1133">Transmembrane helix</keyword>
<reference evidence="6 7" key="1">
    <citation type="journal article" date="2017" name="PLoS Biol.">
        <title>The sea cucumber genome provides insights into morphological evolution and visceral regeneration.</title>
        <authorList>
            <person name="Zhang X."/>
            <person name="Sun L."/>
            <person name="Yuan J."/>
            <person name="Sun Y."/>
            <person name="Gao Y."/>
            <person name="Zhang L."/>
            <person name="Li S."/>
            <person name="Dai H."/>
            <person name="Hamel J.F."/>
            <person name="Liu C."/>
            <person name="Yu Y."/>
            <person name="Liu S."/>
            <person name="Lin W."/>
            <person name="Guo K."/>
            <person name="Jin S."/>
            <person name="Xu P."/>
            <person name="Storey K.B."/>
            <person name="Huan P."/>
            <person name="Zhang T."/>
            <person name="Zhou Y."/>
            <person name="Zhang J."/>
            <person name="Lin C."/>
            <person name="Li X."/>
            <person name="Xing L."/>
            <person name="Huo D."/>
            <person name="Sun M."/>
            <person name="Wang L."/>
            <person name="Mercier A."/>
            <person name="Li F."/>
            <person name="Yang H."/>
            <person name="Xiang J."/>
        </authorList>
    </citation>
    <scope>NUCLEOTIDE SEQUENCE [LARGE SCALE GENOMIC DNA]</scope>
    <source>
        <strain evidence="6">Shaxun</strain>
        <tissue evidence="6">Muscle</tissue>
    </source>
</reference>
<evidence type="ECO:0000256" key="1">
    <source>
        <dbReference type="ARBA" id="ARBA00004141"/>
    </source>
</evidence>
<dbReference type="InterPro" id="IPR036259">
    <property type="entry name" value="MFS_trans_sf"/>
</dbReference>
<dbReference type="Gene3D" id="1.20.1250.20">
    <property type="entry name" value="MFS general substrate transporter like domains"/>
    <property type="match status" value="1"/>
</dbReference>
<evidence type="ECO:0000256" key="5">
    <source>
        <dbReference type="SAM" id="Phobius"/>
    </source>
</evidence>
<feature type="transmembrane region" description="Helical" evidence="5">
    <location>
        <begin position="134"/>
        <end position="155"/>
    </location>
</feature>
<evidence type="ECO:0000256" key="2">
    <source>
        <dbReference type="ARBA" id="ARBA00022692"/>
    </source>
</evidence>
<organism evidence="6 7">
    <name type="scientific">Stichopus japonicus</name>
    <name type="common">Sea cucumber</name>
    <dbReference type="NCBI Taxonomy" id="307972"/>
    <lineage>
        <taxon>Eukaryota</taxon>
        <taxon>Metazoa</taxon>
        <taxon>Echinodermata</taxon>
        <taxon>Eleutherozoa</taxon>
        <taxon>Echinozoa</taxon>
        <taxon>Holothuroidea</taxon>
        <taxon>Aspidochirotacea</taxon>
        <taxon>Aspidochirotida</taxon>
        <taxon>Stichopodidae</taxon>
        <taxon>Apostichopus</taxon>
    </lineage>
</organism>
<keyword evidence="7" id="KW-1185">Reference proteome</keyword>
<protein>
    <recommendedName>
        <fullName evidence="8">Organic cation transporter protein-like</fullName>
    </recommendedName>
</protein>
<keyword evidence="2 5" id="KW-0812">Transmembrane</keyword>
<feature type="transmembrane region" description="Helical" evidence="5">
    <location>
        <begin position="49"/>
        <end position="68"/>
    </location>
</feature>
<dbReference type="Proteomes" id="UP000230750">
    <property type="component" value="Unassembled WGS sequence"/>
</dbReference>
<evidence type="ECO:0008006" key="8">
    <source>
        <dbReference type="Google" id="ProtNLM"/>
    </source>
</evidence>
<feature type="transmembrane region" description="Helical" evidence="5">
    <location>
        <begin position="167"/>
        <end position="187"/>
    </location>
</feature>
<proteinExistence type="predicted"/>
<feature type="non-terminal residue" evidence="6">
    <location>
        <position position="1"/>
    </location>
</feature>
<dbReference type="STRING" id="307972.A0A2G8LA65"/>
<dbReference type="GO" id="GO:0016020">
    <property type="term" value="C:membrane"/>
    <property type="evidence" value="ECO:0007669"/>
    <property type="project" value="UniProtKB-SubCell"/>
</dbReference>
<dbReference type="GO" id="GO:0022857">
    <property type="term" value="F:transmembrane transporter activity"/>
    <property type="evidence" value="ECO:0007669"/>
    <property type="project" value="InterPro"/>
</dbReference>
<dbReference type="PANTHER" id="PTHR24064">
    <property type="entry name" value="SOLUTE CARRIER FAMILY 22 MEMBER"/>
    <property type="match status" value="1"/>
</dbReference>
<feature type="transmembrane region" description="Helical" evidence="5">
    <location>
        <begin position="25"/>
        <end position="44"/>
    </location>
</feature>
<sequence>GFWLPSVIVIFEYLTPKHRSNIGNWPPIFFTLGLIVLSAMAYFIRDWRWFHASLMVPTLVAVPFMWLFPESVRWLLSVQNYSKAEEVMQQVARRNKAEDIPEKFFDDIKEQSIADNLKNETNSLGFLDLFKPPILTVTLVLGSMWFSFFLVYFGFALSTRSLAGDPYLNFFISSLFELPARIIPLWLLSRSGSVIPCSIAFALGSLMMVGMLILEAGTSEYREL</sequence>
<dbReference type="OrthoDB" id="3936150at2759"/>
<keyword evidence="4 5" id="KW-0472">Membrane</keyword>
<dbReference type="SUPFAM" id="SSF103473">
    <property type="entry name" value="MFS general substrate transporter"/>
    <property type="match status" value="1"/>
</dbReference>
<dbReference type="Pfam" id="PF00083">
    <property type="entry name" value="Sugar_tr"/>
    <property type="match status" value="1"/>
</dbReference>
<evidence type="ECO:0000256" key="4">
    <source>
        <dbReference type="ARBA" id="ARBA00023136"/>
    </source>
</evidence>
<comment type="subcellular location">
    <subcellularLocation>
        <location evidence="1">Membrane</location>
        <topology evidence="1">Multi-pass membrane protein</topology>
    </subcellularLocation>
</comment>
<dbReference type="AlphaFoldDB" id="A0A2G8LA65"/>
<dbReference type="InterPro" id="IPR005828">
    <property type="entry name" value="MFS_sugar_transport-like"/>
</dbReference>
<feature type="transmembrane region" description="Helical" evidence="5">
    <location>
        <begin position="193"/>
        <end position="214"/>
    </location>
</feature>
<evidence type="ECO:0000313" key="6">
    <source>
        <dbReference type="EMBL" id="PIK57156.1"/>
    </source>
</evidence>
<dbReference type="EMBL" id="MRZV01000151">
    <property type="protein sequence ID" value="PIK57156.1"/>
    <property type="molecule type" value="Genomic_DNA"/>
</dbReference>
<evidence type="ECO:0000256" key="3">
    <source>
        <dbReference type="ARBA" id="ARBA00022989"/>
    </source>
</evidence>
<name>A0A2G8LA65_STIJA</name>
<comment type="caution">
    <text evidence="6">The sequence shown here is derived from an EMBL/GenBank/DDBJ whole genome shotgun (WGS) entry which is preliminary data.</text>
</comment>
<gene>
    <name evidence="6" type="ORF">BSL78_05908</name>
</gene>
<evidence type="ECO:0000313" key="7">
    <source>
        <dbReference type="Proteomes" id="UP000230750"/>
    </source>
</evidence>
<accession>A0A2G8LA65</accession>